<evidence type="ECO:0000256" key="1">
    <source>
        <dbReference type="SAM" id="Coils"/>
    </source>
</evidence>
<feature type="region of interest" description="Disordered" evidence="2">
    <location>
        <begin position="43"/>
        <end position="136"/>
    </location>
</feature>
<feature type="compositionally biased region" description="Basic and acidic residues" evidence="2">
    <location>
        <begin position="714"/>
        <end position="727"/>
    </location>
</feature>
<dbReference type="Proteomes" id="UP001303046">
    <property type="component" value="Unassembled WGS sequence"/>
</dbReference>
<feature type="region of interest" description="Disordered" evidence="2">
    <location>
        <begin position="291"/>
        <end position="349"/>
    </location>
</feature>
<dbReference type="EMBL" id="JAVFWL010000004">
    <property type="protein sequence ID" value="KAK6748281.1"/>
    <property type="molecule type" value="Genomic_DNA"/>
</dbReference>
<evidence type="ECO:0000256" key="2">
    <source>
        <dbReference type="SAM" id="MobiDB-lite"/>
    </source>
</evidence>
<sequence length="727" mass="80928">MAAQAVALKHSSLYDINSITVPIPEIEEGEIIQNVITKGNQIKQTDMTKNGTYEGRHSQPDHEEENEGVDAAPARKSDLSTEKERLNSVAKSDSSQDHVRPQSYVSRASFGGTQNKAPIVPLQPIKRGASEERPPLEKKQDLLFAFPNCPPPRISRMSSLTPEEHERLQSVNAKKIEAVKLTMNEASISIVRTKRPSSNMDTTTPPKKRGRPKGSVNKPRMNGAQSSISHVAIQPRRCQAGPRIGVTARTIATQSCLDLTEQGFPHRSSAIFRPSSHVLDSVTKDGYSSQLQNEKMSDTVGCERTIPKPSKGNTEERNRAKRSTSSIPSGLCSKAARSETNTEVLEDVPSDDGCVTPPLCIVEDASNASTTSHETPKPARQLKAKSRKIRFGKDVDAWLQTLIDELNSLLPSSEDEEKLKIACGLQRLISEQREFQHLTSMITLLETEVNERFQQRKEEVDRLLDDHVEKRVDNGHKIAESVTSMRSEVARVADLCKSMKGTVSMHSSELDKMRTTFESCCDSVNQTAAELNAKLENLRRETEEIRNAYIDHRSQRFSSISCLAALLPPPPPPPPQPPLHSREDHREDETSTPENASSKNKQRSSNRGMDTHEASTSASIPVIPAVNNAVNQSPLLPLPAPFYGPLLPPPQKMMYDYFQLHQLQQMQSMVPPLPPFIPNMLLDGSQIPLPFQPPSHDHPNARIDGYNKQRHHSRGQEHSDYANRSRR</sequence>
<comment type="caution">
    <text evidence="3">The sequence shown here is derived from an EMBL/GenBank/DDBJ whole genome shotgun (WGS) entry which is preliminary data.</text>
</comment>
<feature type="coiled-coil region" evidence="1">
    <location>
        <begin position="521"/>
        <end position="555"/>
    </location>
</feature>
<gene>
    <name evidence="3" type="primary">Necator_chrIV.g14403</name>
    <name evidence="3" type="ORF">RB195_001109</name>
</gene>
<accession>A0ABR1DCQ1</accession>
<feature type="compositionally biased region" description="Basic and acidic residues" evidence="2">
    <location>
        <begin position="695"/>
        <end position="707"/>
    </location>
</feature>
<name>A0ABR1DCQ1_NECAM</name>
<reference evidence="3 4" key="1">
    <citation type="submission" date="2023-08" db="EMBL/GenBank/DDBJ databases">
        <title>A Necator americanus chromosomal reference genome.</title>
        <authorList>
            <person name="Ilik V."/>
            <person name="Petrzelkova K.J."/>
            <person name="Pardy F."/>
            <person name="Fuh T."/>
            <person name="Niatou-Singa F.S."/>
            <person name="Gouil Q."/>
            <person name="Baker L."/>
            <person name="Ritchie M.E."/>
            <person name="Jex A.R."/>
            <person name="Gazzola D."/>
            <person name="Li H."/>
            <person name="Toshio Fujiwara R."/>
            <person name="Zhan B."/>
            <person name="Aroian R.V."/>
            <person name="Pafco B."/>
            <person name="Schwarz E.M."/>
        </authorList>
    </citation>
    <scope>NUCLEOTIDE SEQUENCE [LARGE SCALE GENOMIC DNA]</scope>
    <source>
        <strain evidence="3 4">Aroian</strain>
        <tissue evidence="3">Whole animal</tissue>
    </source>
</reference>
<evidence type="ECO:0000313" key="3">
    <source>
        <dbReference type="EMBL" id="KAK6748281.1"/>
    </source>
</evidence>
<proteinExistence type="predicted"/>
<organism evidence="3 4">
    <name type="scientific">Necator americanus</name>
    <name type="common">Human hookworm</name>
    <dbReference type="NCBI Taxonomy" id="51031"/>
    <lineage>
        <taxon>Eukaryota</taxon>
        <taxon>Metazoa</taxon>
        <taxon>Ecdysozoa</taxon>
        <taxon>Nematoda</taxon>
        <taxon>Chromadorea</taxon>
        <taxon>Rhabditida</taxon>
        <taxon>Rhabditina</taxon>
        <taxon>Rhabditomorpha</taxon>
        <taxon>Strongyloidea</taxon>
        <taxon>Ancylostomatidae</taxon>
        <taxon>Bunostominae</taxon>
        <taxon>Necator</taxon>
    </lineage>
</organism>
<keyword evidence="4" id="KW-1185">Reference proteome</keyword>
<feature type="compositionally biased region" description="Pro residues" evidence="2">
    <location>
        <begin position="567"/>
        <end position="578"/>
    </location>
</feature>
<feature type="compositionally biased region" description="Basic and acidic residues" evidence="2">
    <location>
        <begin position="580"/>
        <end position="589"/>
    </location>
</feature>
<feature type="region of interest" description="Disordered" evidence="2">
    <location>
        <begin position="690"/>
        <end position="727"/>
    </location>
</feature>
<feature type="compositionally biased region" description="Polar residues" evidence="2">
    <location>
        <begin position="103"/>
        <end position="116"/>
    </location>
</feature>
<feature type="compositionally biased region" description="Polar residues" evidence="2">
    <location>
        <begin position="592"/>
        <end position="616"/>
    </location>
</feature>
<protein>
    <submittedName>
        <fullName evidence="3">Uncharacterized protein</fullName>
    </submittedName>
</protein>
<feature type="region of interest" description="Disordered" evidence="2">
    <location>
        <begin position="564"/>
        <end position="616"/>
    </location>
</feature>
<evidence type="ECO:0000313" key="4">
    <source>
        <dbReference type="Proteomes" id="UP001303046"/>
    </source>
</evidence>
<keyword evidence="1" id="KW-0175">Coiled coil</keyword>
<feature type="compositionally biased region" description="Basic and acidic residues" evidence="2">
    <location>
        <begin position="73"/>
        <end position="86"/>
    </location>
</feature>
<feature type="compositionally biased region" description="Polar residues" evidence="2">
    <location>
        <begin position="196"/>
        <end position="205"/>
    </location>
</feature>
<feature type="region of interest" description="Disordered" evidence="2">
    <location>
        <begin position="195"/>
        <end position="227"/>
    </location>
</feature>